<dbReference type="InterPro" id="IPR025970">
    <property type="entry name" value="SusE"/>
</dbReference>
<dbReference type="Pfam" id="PF16411">
    <property type="entry name" value="SusF_SusE"/>
    <property type="match status" value="2"/>
</dbReference>
<dbReference type="CDD" id="cd12966">
    <property type="entry name" value="CBM-Ec_CBM-Fc"/>
    <property type="match status" value="1"/>
</dbReference>
<dbReference type="EMBL" id="JAHLFW010000051">
    <property type="protein sequence ID" value="MBU3837820.1"/>
    <property type="molecule type" value="Genomic_DNA"/>
</dbReference>
<evidence type="ECO:0000313" key="3">
    <source>
        <dbReference type="EMBL" id="MBU3837820.1"/>
    </source>
</evidence>
<name>A0A948TB89_9BACT</name>
<comment type="caution">
    <text evidence="3">The sequence shown here is derived from an EMBL/GenBank/DDBJ whole genome shotgun (WGS) entry which is preliminary data.</text>
</comment>
<dbReference type="PROSITE" id="PS51257">
    <property type="entry name" value="PROKAR_LIPOPROTEIN"/>
    <property type="match status" value="1"/>
</dbReference>
<feature type="domain" description="SusE outer membrane protein" evidence="1">
    <location>
        <begin position="25"/>
        <end position="117"/>
    </location>
</feature>
<dbReference type="GO" id="GO:0019867">
    <property type="term" value="C:outer membrane"/>
    <property type="evidence" value="ECO:0007669"/>
    <property type="project" value="InterPro"/>
</dbReference>
<feature type="domain" description="Outer membrane protein SusF/SusE-like C-terminal" evidence="2">
    <location>
        <begin position="272"/>
        <end position="366"/>
    </location>
</feature>
<dbReference type="Pfam" id="PF14292">
    <property type="entry name" value="SusE"/>
    <property type="match status" value="1"/>
</dbReference>
<sequence length="368" mass="41089">MKNKIFTLLLAGMAIFSSCDSDRDSNPVYNQPETFTLNKPALSDNIFDLNSSSHIWLTCSQPDYGFTAAVTYTLEISLTDDFEKVQVLPTQFTTAKMEVKTNELAVCATNLFIAEGKVKDDFPLQTPLYLRLKAVVTDLKEPVYSNSIEIKTELEYTLPPIEIPKKLYIGGDFCEWNWDNTLEMVPVNGVEGKFWRLIFIPENSSIKLSQTSTEETSAGFAETTINDNYEASVTDNSGKIGFTKGGWYLLVVKAAIEGAELRYTMDINEPAVYLFGPAIGDKWAPEEALKFTVPQIADDFFVSPAFTNAGEVRACVIAEDKDNWWKSEFMVFNNKLEYRGNGGDQARIQGAVGQKLYINFTAGTGKIE</sequence>
<evidence type="ECO:0000259" key="2">
    <source>
        <dbReference type="Pfam" id="PF16411"/>
    </source>
</evidence>
<dbReference type="InterPro" id="IPR032187">
    <property type="entry name" value="SusF/SusE-like_C"/>
</dbReference>
<evidence type="ECO:0000313" key="4">
    <source>
        <dbReference type="Proteomes" id="UP000783796"/>
    </source>
</evidence>
<dbReference type="Gene3D" id="2.60.40.3610">
    <property type="match status" value="1"/>
</dbReference>
<organism evidence="3 4">
    <name type="scientific">Candidatus Phocaeicola faecigallinarum</name>
    <dbReference type="NCBI Taxonomy" id="2838732"/>
    <lineage>
        <taxon>Bacteria</taxon>
        <taxon>Pseudomonadati</taxon>
        <taxon>Bacteroidota</taxon>
        <taxon>Bacteroidia</taxon>
        <taxon>Bacteroidales</taxon>
        <taxon>Bacteroidaceae</taxon>
        <taxon>Phocaeicola</taxon>
    </lineage>
</organism>
<dbReference type="Gene3D" id="2.60.40.3620">
    <property type="match status" value="1"/>
</dbReference>
<protein>
    <submittedName>
        <fullName evidence="3">SusF/SusE family outer membrane protein</fullName>
    </submittedName>
</protein>
<accession>A0A948TB89</accession>
<reference evidence="3" key="2">
    <citation type="submission" date="2021-04" db="EMBL/GenBank/DDBJ databases">
        <authorList>
            <person name="Gilroy R."/>
        </authorList>
    </citation>
    <scope>NUCLEOTIDE SEQUENCE</scope>
    <source>
        <strain evidence="3">G4-2901</strain>
    </source>
</reference>
<gene>
    <name evidence="3" type="ORF">H9777_05810</name>
</gene>
<dbReference type="Proteomes" id="UP000783796">
    <property type="component" value="Unassembled WGS sequence"/>
</dbReference>
<dbReference type="AlphaFoldDB" id="A0A948TB89"/>
<proteinExistence type="predicted"/>
<feature type="domain" description="Outer membrane protein SusF/SusE-like C-terminal" evidence="2">
    <location>
        <begin position="167"/>
        <end position="254"/>
    </location>
</feature>
<dbReference type="GO" id="GO:2001070">
    <property type="term" value="F:starch binding"/>
    <property type="evidence" value="ECO:0007669"/>
    <property type="project" value="InterPro"/>
</dbReference>
<reference evidence="3" key="1">
    <citation type="journal article" date="2021" name="PeerJ">
        <title>Extensive microbial diversity within the chicken gut microbiome revealed by metagenomics and culture.</title>
        <authorList>
            <person name="Gilroy R."/>
            <person name="Ravi A."/>
            <person name="Getino M."/>
            <person name="Pursley I."/>
            <person name="Horton D.L."/>
            <person name="Alikhan N.F."/>
            <person name="Baker D."/>
            <person name="Gharbi K."/>
            <person name="Hall N."/>
            <person name="Watson M."/>
            <person name="Adriaenssens E.M."/>
            <person name="Foster-Nyarko E."/>
            <person name="Jarju S."/>
            <person name="Secka A."/>
            <person name="Antonio M."/>
            <person name="Oren A."/>
            <person name="Chaudhuri R.R."/>
            <person name="La Ragione R."/>
            <person name="Hildebrand F."/>
            <person name="Pallen M.J."/>
        </authorList>
    </citation>
    <scope>NUCLEOTIDE SEQUENCE</scope>
    <source>
        <strain evidence="3">G4-2901</strain>
    </source>
</reference>
<evidence type="ECO:0000259" key="1">
    <source>
        <dbReference type="Pfam" id="PF14292"/>
    </source>
</evidence>
<dbReference type="CDD" id="cd12965">
    <property type="entry name" value="CBM-Eb_CBM-Fb"/>
    <property type="match status" value="1"/>
</dbReference>